<dbReference type="PANTHER" id="PTHR31097:SF2">
    <property type="entry name" value="CHROMOSOME 7 OPEN READING FRAME 57"/>
    <property type="match status" value="1"/>
</dbReference>
<evidence type="ECO:0000313" key="2">
    <source>
        <dbReference type="EMBL" id="VCW78572.1"/>
    </source>
</evidence>
<dbReference type="InterPro" id="IPR040247">
    <property type="entry name" value="DUF5524"/>
</dbReference>
<proteinExistence type="predicted"/>
<gene>
    <name evidence="2" type="ORF">BN2614_LOCUS1</name>
</gene>
<dbReference type="Pfam" id="PF17662">
    <property type="entry name" value="DUF5524"/>
    <property type="match status" value="1"/>
</dbReference>
<name>A0A9X9LPH7_GULGU</name>
<evidence type="ECO:0000256" key="1">
    <source>
        <dbReference type="SAM" id="MobiDB-lite"/>
    </source>
</evidence>
<accession>A0A9X9LPH7</accession>
<dbReference type="Proteomes" id="UP000269945">
    <property type="component" value="Unassembled WGS sequence"/>
</dbReference>
<evidence type="ECO:0000313" key="3">
    <source>
        <dbReference type="Proteomes" id="UP000269945"/>
    </source>
</evidence>
<protein>
    <submittedName>
        <fullName evidence="2">Uncharacterized protein</fullName>
    </submittedName>
</protein>
<organism evidence="2 3">
    <name type="scientific">Gulo gulo</name>
    <name type="common">Wolverine</name>
    <name type="synonym">Gluton</name>
    <dbReference type="NCBI Taxonomy" id="48420"/>
    <lineage>
        <taxon>Eukaryota</taxon>
        <taxon>Metazoa</taxon>
        <taxon>Chordata</taxon>
        <taxon>Craniata</taxon>
        <taxon>Vertebrata</taxon>
        <taxon>Euteleostomi</taxon>
        <taxon>Mammalia</taxon>
        <taxon>Eutheria</taxon>
        <taxon>Laurasiatheria</taxon>
        <taxon>Carnivora</taxon>
        <taxon>Caniformia</taxon>
        <taxon>Musteloidea</taxon>
        <taxon>Mustelidae</taxon>
        <taxon>Guloninae</taxon>
        <taxon>Gulo</taxon>
    </lineage>
</organism>
<feature type="compositionally biased region" description="Polar residues" evidence="1">
    <location>
        <begin position="1"/>
        <end position="16"/>
    </location>
</feature>
<dbReference type="EMBL" id="CYRY02010310">
    <property type="protein sequence ID" value="VCW78572.1"/>
    <property type="molecule type" value="Genomic_DNA"/>
</dbReference>
<dbReference type="PANTHER" id="PTHR31097">
    <property type="entry name" value="SI:DKEY-276J7.1"/>
    <property type="match status" value="1"/>
</dbReference>
<feature type="compositionally biased region" description="Basic and acidic residues" evidence="1">
    <location>
        <begin position="20"/>
        <end position="34"/>
    </location>
</feature>
<reference evidence="2 3" key="1">
    <citation type="submission" date="2018-10" db="EMBL/GenBank/DDBJ databases">
        <authorList>
            <person name="Ekblom R."/>
            <person name="Jareborg N."/>
        </authorList>
    </citation>
    <scope>NUCLEOTIDE SEQUENCE [LARGE SCALE GENOMIC DNA]</scope>
    <source>
        <tissue evidence="2">Muscle</tissue>
    </source>
</reference>
<keyword evidence="3" id="KW-1185">Reference proteome</keyword>
<feature type="region of interest" description="Disordered" evidence="1">
    <location>
        <begin position="1"/>
        <end position="87"/>
    </location>
</feature>
<dbReference type="AlphaFoldDB" id="A0A9X9LPH7"/>
<sequence>MPGQKASSPTNFSKLISNGYKDEWLQRADSEKRSPQTPGAAPPSPSTQEPEGSQDAGSEPDPEVPGGAEDVQGERALQPVFAEASVP</sequence>
<comment type="caution">
    <text evidence="2">The sequence shown here is derived from an EMBL/GenBank/DDBJ whole genome shotgun (WGS) entry which is preliminary data.</text>
</comment>